<sequence length="136" mass="15927">MTKQKLFIIIYFFICFSTVCILIIKENIFYLNAGKVNEEIRIDTTKVTKANTTIRGGIYLKNVGFLNTAYSTLITNPKNFKNWKFNGPEISFNDMTYVHTLDDLPFPYLIYKNNDNDTIYVNKDTFDLYFKLGNIE</sequence>
<evidence type="ECO:0000256" key="1">
    <source>
        <dbReference type="SAM" id="Phobius"/>
    </source>
</evidence>
<organism evidence="2 3">
    <name type="scientific">Haoranjiania flava</name>
    <dbReference type="NCBI Taxonomy" id="1856322"/>
    <lineage>
        <taxon>Bacteria</taxon>
        <taxon>Pseudomonadati</taxon>
        <taxon>Bacteroidota</taxon>
        <taxon>Chitinophagia</taxon>
        <taxon>Chitinophagales</taxon>
        <taxon>Chitinophagaceae</taxon>
        <taxon>Haoranjiania</taxon>
    </lineage>
</organism>
<keyword evidence="1" id="KW-1133">Transmembrane helix</keyword>
<comment type="caution">
    <text evidence="2">The sequence shown here is derived from an EMBL/GenBank/DDBJ whole genome shotgun (WGS) entry which is preliminary data.</text>
</comment>
<name>A0AAE3INM3_9BACT</name>
<keyword evidence="1" id="KW-0472">Membrane</keyword>
<evidence type="ECO:0000313" key="3">
    <source>
        <dbReference type="Proteomes" id="UP001209317"/>
    </source>
</evidence>
<accession>A0AAE3INM3</accession>
<reference evidence="2" key="1">
    <citation type="submission" date="2022-10" db="EMBL/GenBank/DDBJ databases">
        <authorList>
            <person name="Kim H.S."/>
            <person name="Kim J.-S."/>
            <person name="Suh M.K."/>
            <person name="Eom M.K."/>
            <person name="Lee J.-S."/>
        </authorList>
    </citation>
    <scope>NUCLEOTIDE SEQUENCE</scope>
    <source>
        <strain evidence="2">LIP-5</strain>
    </source>
</reference>
<dbReference type="RefSeq" id="WP_263038771.1">
    <property type="nucleotide sequence ID" value="NZ_JAOTPL010000022.1"/>
</dbReference>
<keyword evidence="3" id="KW-1185">Reference proteome</keyword>
<dbReference type="EMBL" id="JAOTPL010000022">
    <property type="protein sequence ID" value="MCU7695283.1"/>
    <property type="molecule type" value="Genomic_DNA"/>
</dbReference>
<evidence type="ECO:0000313" key="2">
    <source>
        <dbReference type="EMBL" id="MCU7695283.1"/>
    </source>
</evidence>
<dbReference type="Proteomes" id="UP001209317">
    <property type="component" value="Unassembled WGS sequence"/>
</dbReference>
<keyword evidence="1" id="KW-0812">Transmembrane</keyword>
<protein>
    <submittedName>
        <fullName evidence="2">Uncharacterized protein</fullName>
    </submittedName>
</protein>
<feature type="transmembrane region" description="Helical" evidence="1">
    <location>
        <begin position="6"/>
        <end position="24"/>
    </location>
</feature>
<gene>
    <name evidence="2" type="ORF">OD355_12210</name>
</gene>
<proteinExistence type="predicted"/>
<dbReference type="AlphaFoldDB" id="A0AAE3INM3"/>